<evidence type="ECO:0000313" key="1">
    <source>
        <dbReference type="EMBL" id="RAK94044.1"/>
    </source>
</evidence>
<protein>
    <submittedName>
        <fullName evidence="1">Uncharacterized protein</fullName>
    </submittedName>
</protein>
<gene>
    <name evidence="1" type="ORF">BO79DRAFT_345</name>
</gene>
<reference evidence="1" key="1">
    <citation type="submission" date="2018-02" db="EMBL/GenBank/DDBJ databases">
        <title>The genomes of Aspergillus section Nigri reveals drivers in fungal speciation.</title>
        <authorList>
            <consortium name="DOE Joint Genome Institute"/>
            <person name="Vesth T.C."/>
            <person name="Nybo J."/>
            <person name="Theobald S."/>
            <person name="Brandl J."/>
            <person name="Frisvad J.C."/>
            <person name="Nielsen K.F."/>
            <person name="Lyhne E.K."/>
            <person name="Kogle M.E."/>
            <person name="Kuo A."/>
            <person name="Riley R."/>
            <person name="Clum A."/>
            <person name="Nolan M."/>
            <person name="Lipzen A."/>
            <person name="Salamov A."/>
            <person name="Henrissat B."/>
            <person name="Wiebenga A."/>
            <person name="De vries R.P."/>
            <person name="Grigoriev I.V."/>
            <person name="Mortensen U.H."/>
            <person name="Andersen M.R."/>
            <person name="Baker S.E."/>
        </authorList>
    </citation>
    <scope>NUCLEOTIDE SEQUENCE</scope>
    <source>
        <strain evidence="1">CBS 115574</strain>
    </source>
</reference>
<name>A0ACD1IVF5_9EURO</name>
<keyword evidence="2" id="KW-1185">Reference proteome</keyword>
<dbReference type="EMBL" id="KZ824535">
    <property type="protein sequence ID" value="RAK94044.1"/>
    <property type="molecule type" value="Genomic_DNA"/>
</dbReference>
<dbReference type="Proteomes" id="UP000249748">
    <property type="component" value="Unassembled WGS sequence"/>
</dbReference>
<organism evidence="1 2">
    <name type="scientific">Aspergillus costaricaensis CBS 115574</name>
    <dbReference type="NCBI Taxonomy" id="1448317"/>
    <lineage>
        <taxon>Eukaryota</taxon>
        <taxon>Fungi</taxon>
        <taxon>Dikarya</taxon>
        <taxon>Ascomycota</taxon>
        <taxon>Pezizomycotina</taxon>
        <taxon>Eurotiomycetes</taxon>
        <taxon>Eurotiomycetidae</taxon>
        <taxon>Eurotiales</taxon>
        <taxon>Aspergillaceae</taxon>
        <taxon>Aspergillus</taxon>
        <taxon>Aspergillus subgen. Circumdati</taxon>
    </lineage>
</organism>
<evidence type="ECO:0000313" key="2">
    <source>
        <dbReference type="Proteomes" id="UP000249748"/>
    </source>
</evidence>
<sequence length="106" mass="12135">MLSYCHIRFGRQMQLGRYVDGTIGAVIIRLWLQIALAVVTTRIVCILPFLLPNTLNQFWRKSLHEAMSLCLIYRNCGKKSSKADPSCCMRSSDFSISMRYCLAIIL</sequence>
<proteinExistence type="predicted"/>
<accession>A0ACD1IVF5</accession>